<dbReference type="OrthoDB" id="9782395at2"/>
<protein>
    <submittedName>
        <fullName evidence="1">Uncharacterized protein</fullName>
    </submittedName>
</protein>
<dbReference type="AlphaFoldDB" id="A0A6A8DMT1"/>
<organism evidence="1 2">
    <name type="scientific">Aquibacillus halophilus</name>
    <dbReference type="NCBI Taxonomy" id="930132"/>
    <lineage>
        <taxon>Bacteria</taxon>
        <taxon>Bacillati</taxon>
        <taxon>Bacillota</taxon>
        <taxon>Bacilli</taxon>
        <taxon>Bacillales</taxon>
        <taxon>Bacillaceae</taxon>
        <taxon>Aquibacillus</taxon>
    </lineage>
</organism>
<keyword evidence="2" id="KW-1185">Reference proteome</keyword>
<dbReference type="Gene3D" id="3.40.50.620">
    <property type="entry name" value="HUPs"/>
    <property type="match status" value="1"/>
</dbReference>
<dbReference type="EMBL" id="WJNG01000026">
    <property type="protein sequence ID" value="MRH45121.1"/>
    <property type="molecule type" value="Genomic_DNA"/>
</dbReference>
<gene>
    <name evidence="1" type="ORF">GH741_20985</name>
</gene>
<dbReference type="Proteomes" id="UP000799092">
    <property type="component" value="Unassembled WGS sequence"/>
</dbReference>
<proteinExistence type="predicted"/>
<reference evidence="1" key="1">
    <citation type="submission" date="2019-11" db="EMBL/GenBank/DDBJ databases">
        <authorList>
            <person name="Li J."/>
        </authorList>
    </citation>
    <scope>NUCLEOTIDE SEQUENCE</scope>
    <source>
        <strain evidence="1">B6B</strain>
    </source>
</reference>
<dbReference type="InterPro" id="IPR014729">
    <property type="entry name" value="Rossmann-like_a/b/a_fold"/>
</dbReference>
<evidence type="ECO:0000313" key="2">
    <source>
        <dbReference type="Proteomes" id="UP000799092"/>
    </source>
</evidence>
<name>A0A6A8DMT1_9BACI</name>
<sequence length="68" mass="8071">MHQYLVNEGIDAERIYQENRAQSTKENFIFSKEIIQAENLSEQILSYPYRTTIIRCALLCMRNKTELT</sequence>
<accession>A0A6A8DMT1</accession>
<evidence type="ECO:0000313" key="1">
    <source>
        <dbReference type="EMBL" id="MRH45121.1"/>
    </source>
</evidence>
<comment type="caution">
    <text evidence="1">The sequence shown here is derived from an EMBL/GenBank/DDBJ whole genome shotgun (WGS) entry which is preliminary data.</text>
</comment>